<feature type="region of interest" description="Disordered" evidence="5">
    <location>
        <begin position="274"/>
        <end position="299"/>
    </location>
</feature>
<feature type="transmembrane region" description="Helical" evidence="6">
    <location>
        <begin position="128"/>
        <end position="147"/>
    </location>
</feature>
<evidence type="ECO:0000259" key="7">
    <source>
        <dbReference type="PROSITE" id="PS50850"/>
    </source>
</evidence>
<dbReference type="PANTHER" id="PTHR24064">
    <property type="entry name" value="SOLUTE CARRIER FAMILY 22 MEMBER"/>
    <property type="match status" value="1"/>
</dbReference>
<gene>
    <name evidence="8" type="ORF">UPYG_G00226070</name>
</gene>
<proteinExistence type="predicted"/>
<accession>A0ABD0WE63</accession>
<dbReference type="GO" id="GO:0016020">
    <property type="term" value="C:membrane"/>
    <property type="evidence" value="ECO:0007669"/>
    <property type="project" value="UniProtKB-SubCell"/>
</dbReference>
<dbReference type="Gene3D" id="1.20.1250.20">
    <property type="entry name" value="MFS general substrate transporter like domains"/>
    <property type="match status" value="1"/>
</dbReference>
<feature type="transmembrane region" description="Helical" evidence="6">
    <location>
        <begin position="153"/>
        <end position="176"/>
    </location>
</feature>
<keyword evidence="9" id="KW-1185">Reference proteome</keyword>
<feature type="transmembrane region" description="Helical" evidence="6">
    <location>
        <begin position="397"/>
        <end position="415"/>
    </location>
</feature>
<feature type="transmembrane region" description="Helical" evidence="6">
    <location>
        <begin position="7"/>
        <end position="25"/>
    </location>
</feature>
<sequence length="586" mass="64844">MAPLQLAVYWRLAVIFIFTSFLYFVDVFTVSRASFLCTNTNVPSELLSGSQGPQNHTTLEERKENGSVIPLLKPRQDGITWRNDTESENETVCIDPDVLSYCQTIFMTGLLLGSLFGGAISDRYGKRAVLLVFVCVNAVTSLLPAIIHHALLFLTLRCLAGVSCCCINICSFSLAVEWSLPKNRIWPPAILTFSFSVGMMVLALLAYLTHTWTQLHLSLALPQIICLPAFYNIPESPNWLLLKRRTETLEKYRRNSPEDKHCLDLLLDTGGEREELKEPLDKNTPEEVKHKPDNDTQIPDKANALKKATDTLKSNTDVEDTLSDCGYMKSPTILLRLLIMGYIALASALTYYGICMNVGRFGVNIFLAQFFSGLSEAPCLLFPILLAHCGRRPTSMLSLLLSGSFCLLSLLTSRFCDSPILVMALALVGKLCMTTTVYVSLLYGIELFPTIIRQKCVGMVCMCHRVGSILNAVISPRGETIPLASMILYGSGPIIGAGLCLLLPETSGVSLPNSLEDCDRQPRLSLSTLLLDWSSCLRRRSAEDRTGKAASFLMDPEVTHNPQEINPSCTDTHTNQKHTDIKEPCI</sequence>
<feature type="transmembrane region" description="Helical" evidence="6">
    <location>
        <begin position="215"/>
        <end position="234"/>
    </location>
</feature>
<name>A0ABD0WE63_UMBPY</name>
<comment type="subcellular location">
    <subcellularLocation>
        <location evidence="1">Membrane</location>
        <topology evidence="1">Multi-pass membrane protein</topology>
    </subcellularLocation>
</comment>
<evidence type="ECO:0000256" key="4">
    <source>
        <dbReference type="ARBA" id="ARBA00023136"/>
    </source>
</evidence>
<dbReference type="SUPFAM" id="SSF103473">
    <property type="entry name" value="MFS general substrate transporter"/>
    <property type="match status" value="1"/>
</dbReference>
<dbReference type="Proteomes" id="UP001557470">
    <property type="component" value="Unassembled WGS sequence"/>
</dbReference>
<dbReference type="InterPro" id="IPR011701">
    <property type="entry name" value="MFS"/>
</dbReference>
<dbReference type="EMBL" id="JAGEUA010000007">
    <property type="protein sequence ID" value="KAL0969361.1"/>
    <property type="molecule type" value="Genomic_DNA"/>
</dbReference>
<feature type="transmembrane region" description="Helical" evidence="6">
    <location>
        <begin position="421"/>
        <end position="444"/>
    </location>
</feature>
<feature type="transmembrane region" description="Helical" evidence="6">
    <location>
        <begin position="366"/>
        <end position="385"/>
    </location>
</feature>
<feature type="compositionally biased region" description="Basic and acidic residues" evidence="5">
    <location>
        <begin position="577"/>
        <end position="586"/>
    </location>
</feature>
<feature type="transmembrane region" description="Helical" evidence="6">
    <location>
        <begin position="333"/>
        <end position="354"/>
    </location>
</feature>
<comment type="caution">
    <text evidence="8">The sequence shown here is derived from an EMBL/GenBank/DDBJ whole genome shotgun (WGS) entry which is preliminary data.</text>
</comment>
<evidence type="ECO:0000256" key="2">
    <source>
        <dbReference type="ARBA" id="ARBA00022692"/>
    </source>
</evidence>
<keyword evidence="3 6" id="KW-1133">Transmembrane helix</keyword>
<feature type="compositionally biased region" description="Polar residues" evidence="5">
    <location>
        <begin position="560"/>
        <end position="573"/>
    </location>
</feature>
<dbReference type="InterPro" id="IPR020846">
    <property type="entry name" value="MFS_dom"/>
</dbReference>
<feature type="transmembrane region" description="Helical" evidence="6">
    <location>
        <begin position="98"/>
        <end position="116"/>
    </location>
</feature>
<protein>
    <recommendedName>
        <fullName evidence="7">Major facilitator superfamily (MFS) profile domain-containing protein</fullName>
    </recommendedName>
</protein>
<evidence type="ECO:0000313" key="9">
    <source>
        <dbReference type="Proteomes" id="UP001557470"/>
    </source>
</evidence>
<keyword evidence="4 6" id="KW-0472">Membrane</keyword>
<feature type="domain" description="Major facilitator superfamily (MFS) profile" evidence="7">
    <location>
        <begin position="12"/>
        <end position="508"/>
    </location>
</feature>
<feature type="transmembrane region" description="Helical" evidence="6">
    <location>
        <begin position="188"/>
        <end position="209"/>
    </location>
</feature>
<dbReference type="InterPro" id="IPR036259">
    <property type="entry name" value="MFS_trans_sf"/>
</dbReference>
<evidence type="ECO:0000256" key="6">
    <source>
        <dbReference type="SAM" id="Phobius"/>
    </source>
</evidence>
<evidence type="ECO:0000313" key="8">
    <source>
        <dbReference type="EMBL" id="KAL0969361.1"/>
    </source>
</evidence>
<dbReference type="AlphaFoldDB" id="A0ABD0WE63"/>
<dbReference type="Pfam" id="PF07690">
    <property type="entry name" value="MFS_1"/>
    <property type="match status" value="1"/>
</dbReference>
<evidence type="ECO:0000256" key="3">
    <source>
        <dbReference type="ARBA" id="ARBA00022989"/>
    </source>
</evidence>
<evidence type="ECO:0000256" key="5">
    <source>
        <dbReference type="SAM" id="MobiDB-lite"/>
    </source>
</evidence>
<organism evidence="8 9">
    <name type="scientific">Umbra pygmaea</name>
    <name type="common">Eastern mudminnow</name>
    <dbReference type="NCBI Taxonomy" id="75934"/>
    <lineage>
        <taxon>Eukaryota</taxon>
        <taxon>Metazoa</taxon>
        <taxon>Chordata</taxon>
        <taxon>Craniata</taxon>
        <taxon>Vertebrata</taxon>
        <taxon>Euteleostomi</taxon>
        <taxon>Actinopterygii</taxon>
        <taxon>Neopterygii</taxon>
        <taxon>Teleostei</taxon>
        <taxon>Protacanthopterygii</taxon>
        <taxon>Esociformes</taxon>
        <taxon>Umbridae</taxon>
        <taxon>Umbra</taxon>
    </lineage>
</organism>
<keyword evidence="2 6" id="KW-0812">Transmembrane</keyword>
<reference evidence="8 9" key="1">
    <citation type="submission" date="2024-06" db="EMBL/GenBank/DDBJ databases">
        <authorList>
            <person name="Pan Q."/>
            <person name="Wen M."/>
            <person name="Jouanno E."/>
            <person name="Zahm M."/>
            <person name="Klopp C."/>
            <person name="Cabau C."/>
            <person name="Louis A."/>
            <person name="Berthelot C."/>
            <person name="Parey E."/>
            <person name="Roest Crollius H."/>
            <person name="Montfort J."/>
            <person name="Robinson-Rechavi M."/>
            <person name="Bouchez O."/>
            <person name="Lampietro C."/>
            <person name="Lopez Roques C."/>
            <person name="Donnadieu C."/>
            <person name="Postlethwait J."/>
            <person name="Bobe J."/>
            <person name="Verreycken H."/>
            <person name="Guiguen Y."/>
        </authorList>
    </citation>
    <scope>NUCLEOTIDE SEQUENCE [LARGE SCALE GENOMIC DNA]</scope>
    <source>
        <strain evidence="8">Up_M1</strain>
        <tissue evidence="8">Testis</tissue>
    </source>
</reference>
<feature type="region of interest" description="Disordered" evidence="5">
    <location>
        <begin position="560"/>
        <end position="586"/>
    </location>
</feature>
<evidence type="ECO:0000256" key="1">
    <source>
        <dbReference type="ARBA" id="ARBA00004141"/>
    </source>
</evidence>
<feature type="compositionally biased region" description="Basic and acidic residues" evidence="5">
    <location>
        <begin position="274"/>
        <end position="294"/>
    </location>
</feature>
<dbReference type="PROSITE" id="PS50850">
    <property type="entry name" value="MFS"/>
    <property type="match status" value="1"/>
</dbReference>